<protein>
    <submittedName>
        <fullName evidence="2">Glycosyltransferase</fullName>
    </submittedName>
</protein>
<dbReference type="EMBL" id="AFHG01000059">
    <property type="protein sequence ID" value="EGK69808.1"/>
    <property type="molecule type" value="Genomic_DNA"/>
</dbReference>
<dbReference type="PANTHER" id="PTHR43685:SF3">
    <property type="entry name" value="SLR2126 PROTEIN"/>
    <property type="match status" value="1"/>
</dbReference>
<dbReference type="AlphaFoldDB" id="F5RHH6"/>
<evidence type="ECO:0000313" key="2">
    <source>
        <dbReference type="EMBL" id="EGK69808.1"/>
    </source>
</evidence>
<dbReference type="InterPro" id="IPR001173">
    <property type="entry name" value="Glyco_trans_2-like"/>
</dbReference>
<accession>F5RHH6</accession>
<name>F5RHH6_METUF</name>
<organism evidence="2 3">
    <name type="scientific">Methyloversatilis universalis (strain ATCC BAA-1314 / DSM 25237 / JCM 13912 / CCUG 52030 / FAM5)</name>
    <dbReference type="NCBI Taxonomy" id="1000565"/>
    <lineage>
        <taxon>Bacteria</taxon>
        <taxon>Pseudomonadati</taxon>
        <taxon>Pseudomonadota</taxon>
        <taxon>Betaproteobacteria</taxon>
        <taxon>Nitrosomonadales</taxon>
        <taxon>Sterolibacteriaceae</taxon>
        <taxon>Methyloversatilis</taxon>
    </lineage>
</organism>
<gene>
    <name evidence="2" type="ORF">METUNv1_03773</name>
</gene>
<evidence type="ECO:0000313" key="3">
    <source>
        <dbReference type="Proteomes" id="UP000005019"/>
    </source>
</evidence>
<dbReference type="Gene3D" id="3.90.550.10">
    <property type="entry name" value="Spore Coat Polysaccharide Biosynthesis Protein SpsA, Chain A"/>
    <property type="match status" value="1"/>
</dbReference>
<reference evidence="2 3" key="1">
    <citation type="journal article" date="2011" name="J. Bacteriol.">
        <title>Genome sequence of Methyloversatilis universalis FAM5T, a methylotrophic representative of the order Rhodocyclales.</title>
        <authorList>
            <person name="Kittichotirat W."/>
            <person name="Good N.M."/>
            <person name="Hall R."/>
            <person name="Bringel F."/>
            <person name="Lajus A."/>
            <person name="Medigue C."/>
            <person name="Smalley N.E."/>
            <person name="Beck D."/>
            <person name="Bumgarner R."/>
            <person name="Vuilleumier S."/>
            <person name="Kalyuzhnaya M.G."/>
        </authorList>
    </citation>
    <scope>NUCLEOTIDE SEQUENCE [LARGE SCALE GENOMIC DNA]</scope>
    <source>
        <strain evidence="3">ATCC BAA-1314 / JCM 13912 / FAM5</strain>
    </source>
</reference>
<keyword evidence="3" id="KW-1185">Reference proteome</keyword>
<keyword evidence="2" id="KW-0808">Transferase</keyword>
<dbReference type="PANTHER" id="PTHR43685">
    <property type="entry name" value="GLYCOSYLTRANSFERASE"/>
    <property type="match status" value="1"/>
</dbReference>
<comment type="caution">
    <text evidence="2">The sequence shown here is derived from an EMBL/GenBank/DDBJ whole genome shotgun (WGS) entry which is preliminary data.</text>
</comment>
<dbReference type="InterPro" id="IPR050834">
    <property type="entry name" value="Glycosyltransf_2"/>
</dbReference>
<dbReference type="CDD" id="cd00761">
    <property type="entry name" value="Glyco_tranf_GTA_type"/>
    <property type="match status" value="1"/>
</dbReference>
<dbReference type="OrthoDB" id="9781367at2"/>
<dbReference type="Pfam" id="PF00535">
    <property type="entry name" value="Glycos_transf_2"/>
    <property type="match status" value="1"/>
</dbReference>
<evidence type="ECO:0000259" key="1">
    <source>
        <dbReference type="Pfam" id="PF00535"/>
    </source>
</evidence>
<dbReference type="eggNOG" id="COG1216">
    <property type="taxonomic scope" value="Bacteria"/>
</dbReference>
<sequence>MKITYAFCTYNRSARLPALVAALRAQHFPAPAELLAIDNNSSDDTPAVLAALADAPGIPLRAVCEKAQGIVPARNRALQEALDSDILIFIDDDELPDPGLVAAVHHAITVEGARCVGGHIGVDYTPNARPVWMSDELQAFLGEVDYGRSAFWVTDDSHPLWSGNIAYDMSLFRDDPSLRFDLRYNRAGLGVGGGEDAMMFRELLRRGTPIRYRPDMSIRHLVDDWKLERRYFLRLHYAAGKRYGAHRLEHSGGHLLGMPPWLLRQLLDHAGRWLGMVAGARPGRLRQAMNVAHTLGMLNGYRVRTATSDPSRSGA</sequence>
<dbReference type="Proteomes" id="UP000005019">
    <property type="component" value="Unassembled WGS sequence"/>
</dbReference>
<feature type="domain" description="Glycosyltransferase 2-like" evidence="1">
    <location>
        <begin position="8"/>
        <end position="172"/>
    </location>
</feature>
<proteinExistence type="predicted"/>
<dbReference type="RefSeq" id="WP_008064372.1">
    <property type="nucleotide sequence ID" value="NZ_AFHG01000059.1"/>
</dbReference>
<dbReference type="GO" id="GO:0016740">
    <property type="term" value="F:transferase activity"/>
    <property type="evidence" value="ECO:0007669"/>
    <property type="project" value="UniProtKB-KW"/>
</dbReference>
<dbReference type="InterPro" id="IPR029044">
    <property type="entry name" value="Nucleotide-diphossugar_trans"/>
</dbReference>
<dbReference type="SUPFAM" id="SSF53448">
    <property type="entry name" value="Nucleotide-diphospho-sugar transferases"/>
    <property type="match status" value="1"/>
</dbReference>
<dbReference type="STRING" id="1000565.METUNv1_03773"/>